<dbReference type="Proteomes" id="UP000298781">
    <property type="component" value="Chromosome"/>
</dbReference>
<dbReference type="EMBL" id="CP039690">
    <property type="protein sequence ID" value="QCI66092.1"/>
    <property type="molecule type" value="Genomic_DNA"/>
</dbReference>
<accession>A0A4D7BDN0</accession>
<proteinExistence type="predicted"/>
<dbReference type="InterPro" id="IPR032710">
    <property type="entry name" value="NTF2-like_dom_sf"/>
</dbReference>
<name>A0A4D7BDN0_9HYPH</name>
<dbReference type="InterPro" id="IPR037401">
    <property type="entry name" value="SnoaL-like"/>
</dbReference>
<dbReference type="OrthoDB" id="8480116at2"/>
<feature type="domain" description="SnoaL-like" evidence="1">
    <location>
        <begin position="23"/>
        <end position="129"/>
    </location>
</feature>
<dbReference type="SUPFAM" id="SSF54427">
    <property type="entry name" value="NTF2-like"/>
    <property type="match status" value="1"/>
</dbReference>
<keyword evidence="3" id="KW-1185">Reference proteome</keyword>
<evidence type="ECO:0000259" key="1">
    <source>
        <dbReference type="Pfam" id="PF12680"/>
    </source>
</evidence>
<dbReference type="Pfam" id="PF12680">
    <property type="entry name" value="SnoaL_2"/>
    <property type="match status" value="1"/>
</dbReference>
<dbReference type="AlphaFoldDB" id="A0A4D7BDN0"/>
<protein>
    <submittedName>
        <fullName evidence="2">Nuclear transport factor 2 family protein</fullName>
    </submittedName>
</protein>
<gene>
    <name evidence="2" type="ORF">E8M01_18885</name>
</gene>
<evidence type="ECO:0000313" key="3">
    <source>
        <dbReference type="Proteomes" id="UP000298781"/>
    </source>
</evidence>
<dbReference type="KEGG" id="pstg:E8M01_18885"/>
<sequence>MFMSQSSLRVVSGLPFVREKLTQLYVARVRGDMAAFAAGFAVDGVFHLLGDPRLVPEAGPRCGRAAIQAVLESLFRNYQYIDGLLVDMIVDLNAAVVRRHVTLRSPATGAIAEFEVAEHLRLRDGEIVELVQFMDTASMAVLAGRI</sequence>
<reference evidence="2 3" key="1">
    <citation type="submission" date="2019-04" db="EMBL/GenBank/DDBJ databases">
        <title>Phreatobacter aquaticus sp. nov.</title>
        <authorList>
            <person name="Choi A."/>
        </authorList>
    </citation>
    <scope>NUCLEOTIDE SEQUENCE [LARGE SCALE GENOMIC DNA]</scope>
    <source>
        <strain evidence="2 3">KCTC 52518</strain>
    </source>
</reference>
<evidence type="ECO:0000313" key="2">
    <source>
        <dbReference type="EMBL" id="QCI66092.1"/>
    </source>
</evidence>
<organism evidence="2 3">
    <name type="scientific">Phreatobacter stygius</name>
    <dbReference type="NCBI Taxonomy" id="1940610"/>
    <lineage>
        <taxon>Bacteria</taxon>
        <taxon>Pseudomonadati</taxon>
        <taxon>Pseudomonadota</taxon>
        <taxon>Alphaproteobacteria</taxon>
        <taxon>Hyphomicrobiales</taxon>
        <taxon>Phreatobacteraceae</taxon>
        <taxon>Phreatobacter</taxon>
    </lineage>
</organism>
<dbReference type="Gene3D" id="3.10.450.50">
    <property type="match status" value="1"/>
</dbReference>